<comment type="similarity">
    <text evidence="1">Belongs to the HAD-like hydrolase superfamily. CbbY/CbbZ/Gph/YieH family.</text>
</comment>
<dbReference type="KEGG" id="acob:P0Y56_05545"/>
<dbReference type="InterPro" id="IPR023214">
    <property type="entry name" value="HAD_sf"/>
</dbReference>
<dbReference type="AlphaFoldDB" id="A0AAJ5X7G8"/>
<proteinExistence type="inferred from homology"/>
<evidence type="ECO:0000256" key="2">
    <source>
        <dbReference type="ARBA" id="ARBA00022723"/>
    </source>
</evidence>
<dbReference type="EMBL" id="CP119316">
    <property type="protein sequence ID" value="WEK47758.1"/>
    <property type="molecule type" value="Genomic_DNA"/>
</dbReference>
<reference evidence="4" key="1">
    <citation type="submission" date="2023-03" db="EMBL/GenBank/DDBJ databases">
        <title>Andean soil-derived lignocellulolytic bacterial consortium as a source of novel taxa and putative plastic-active enzymes.</title>
        <authorList>
            <person name="Diaz-Garcia L."/>
            <person name="Chuvochina M."/>
            <person name="Feuerriegel G."/>
            <person name="Bunk B."/>
            <person name="Sproer C."/>
            <person name="Streit W.R."/>
            <person name="Rodriguez L.M."/>
            <person name="Overmann J."/>
            <person name="Jimenez D.J."/>
        </authorList>
    </citation>
    <scope>NUCLEOTIDE SEQUENCE</scope>
    <source>
        <strain evidence="4">MAG 26</strain>
    </source>
</reference>
<dbReference type="SUPFAM" id="SSF56784">
    <property type="entry name" value="HAD-like"/>
    <property type="match status" value="1"/>
</dbReference>
<dbReference type="PANTHER" id="PTHR42896">
    <property type="entry name" value="XYLULOSE-1,5-BISPHOSPHATE (XUBP) PHOSPHATASE"/>
    <property type="match status" value="1"/>
</dbReference>
<dbReference type="GO" id="GO:0016787">
    <property type="term" value="F:hydrolase activity"/>
    <property type="evidence" value="ECO:0007669"/>
    <property type="project" value="UniProtKB-KW"/>
</dbReference>
<accession>A0AAJ5X7G8</accession>
<dbReference type="PANTHER" id="PTHR42896:SF2">
    <property type="entry name" value="CBBY-LIKE PROTEIN"/>
    <property type="match status" value="1"/>
</dbReference>
<sequence>MIKALIFDCDGVLVDTERDAHRVGFNRAFKEFGIDAEWSVELYGKLLLVAGGKERMRAYFDEFGWPKGTDTAEQKDELILALHLKKTEITSNIVSDLPVRPGILRIIDEAIAAGVKLGVCTTSNPKFIDAVLDLFGAERKAAFDFVHAGDVVAKKKPAPDIYLLALETLGLPATDCVVIEDSRNGLLAAKGAGLPTLITTSTYTVDEDFAEADKVVSELGDAPSVQVTLEDLGALAAHAAV</sequence>
<dbReference type="Proteomes" id="UP001218362">
    <property type="component" value="Chromosome"/>
</dbReference>
<gene>
    <name evidence="4" type="ORF">P0Y56_05545</name>
</gene>
<evidence type="ECO:0000256" key="1">
    <source>
        <dbReference type="ARBA" id="ARBA00006171"/>
    </source>
</evidence>
<keyword evidence="3 4" id="KW-0378">Hydrolase</keyword>
<dbReference type="InterPro" id="IPR044999">
    <property type="entry name" value="CbbY-like"/>
</dbReference>
<dbReference type="Gene3D" id="1.10.150.240">
    <property type="entry name" value="Putative phosphatase, domain 2"/>
    <property type="match status" value="1"/>
</dbReference>
<protein>
    <submittedName>
        <fullName evidence="4">HAD-IA family hydrolase</fullName>
    </submittedName>
</protein>
<dbReference type="FunFam" id="3.40.50.1000:FF:000036">
    <property type="entry name" value="HAD family hydrolase"/>
    <property type="match status" value="1"/>
</dbReference>
<dbReference type="Pfam" id="PF00702">
    <property type="entry name" value="Hydrolase"/>
    <property type="match status" value="1"/>
</dbReference>
<dbReference type="GO" id="GO:0000287">
    <property type="term" value="F:magnesium ion binding"/>
    <property type="evidence" value="ECO:0007669"/>
    <property type="project" value="UniProtKB-ARBA"/>
</dbReference>
<dbReference type="InterPro" id="IPR036412">
    <property type="entry name" value="HAD-like_sf"/>
</dbReference>
<dbReference type="SFLD" id="SFLDS00003">
    <property type="entry name" value="Haloacid_Dehalogenase"/>
    <property type="match status" value="1"/>
</dbReference>
<dbReference type="InterPro" id="IPR006439">
    <property type="entry name" value="HAD-SF_hydro_IA"/>
</dbReference>
<evidence type="ECO:0000313" key="4">
    <source>
        <dbReference type="EMBL" id="WEK47758.1"/>
    </source>
</evidence>
<keyword evidence="2" id="KW-0479">Metal-binding</keyword>
<name>A0AAJ5X7G8_9SPHN</name>
<dbReference type="InterPro" id="IPR023198">
    <property type="entry name" value="PGP-like_dom2"/>
</dbReference>
<dbReference type="NCBIfam" id="TIGR01509">
    <property type="entry name" value="HAD-SF-IA-v3"/>
    <property type="match status" value="1"/>
</dbReference>
<dbReference type="Gene3D" id="3.40.50.1000">
    <property type="entry name" value="HAD superfamily/HAD-like"/>
    <property type="match status" value="1"/>
</dbReference>
<organism evidence="4 5">
    <name type="scientific">Candidatus Andeanibacterium colombiense</name>
    <dbReference type="NCBI Taxonomy" id="3121345"/>
    <lineage>
        <taxon>Bacteria</taxon>
        <taxon>Pseudomonadati</taxon>
        <taxon>Pseudomonadota</taxon>
        <taxon>Alphaproteobacteria</taxon>
        <taxon>Sphingomonadales</taxon>
        <taxon>Sphingomonadaceae</taxon>
        <taxon>Candidatus Andeanibacterium</taxon>
    </lineage>
</organism>
<evidence type="ECO:0000313" key="5">
    <source>
        <dbReference type="Proteomes" id="UP001218362"/>
    </source>
</evidence>
<dbReference type="SFLD" id="SFLDG01129">
    <property type="entry name" value="C1.5:_HAD__Beta-PGM__Phosphata"/>
    <property type="match status" value="1"/>
</dbReference>
<evidence type="ECO:0000256" key="3">
    <source>
        <dbReference type="ARBA" id="ARBA00022801"/>
    </source>
</evidence>